<sequence length="204" mass="21772">MARSVGNPQPTRKPAESVEEQIASIAAMSISELRATWRKVLGSEPPLAFSKDLLARALAYRLQEQAYGGLSAATTRLLRSLAKPGAEPPRRVKVGSVIVREHKGVLHEVMVVPGGFCWRGETYDSLSTIARKITGVSWNGPRFFGLRARKDTEAGAASSDAAEAASPSKETQRSSKGSTKGSSPKEKSPNRAGRLSSIRTGGGR</sequence>
<evidence type="ECO:0000313" key="2">
    <source>
        <dbReference type="EMBL" id="CAJ0849087.1"/>
    </source>
</evidence>
<organism evidence="2">
    <name type="scientific">freshwater sediment metagenome</name>
    <dbReference type="NCBI Taxonomy" id="556182"/>
    <lineage>
        <taxon>unclassified sequences</taxon>
        <taxon>metagenomes</taxon>
        <taxon>ecological metagenomes</taxon>
    </lineage>
</organism>
<evidence type="ECO:0000256" key="1">
    <source>
        <dbReference type="SAM" id="MobiDB-lite"/>
    </source>
</evidence>
<feature type="compositionally biased region" description="Low complexity" evidence="1">
    <location>
        <begin position="154"/>
        <end position="182"/>
    </location>
</feature>
<dbReference type="AlphaFoldDB" id="A0AA48LWR6"/>
<feature type="region of interest" description="Disordered" evidence="1">
    <location>
        <begin position="154"/>
        <end position="204"/>
    </location>
</feature>
<accession>A0AA48LWR6</accession>
<protein>
    <recommendedName>
        <fullName evidence="3">DUF2924 domain-containing protein</fullName>
    </recommendedName>
</protein>
<dbReference type="InterPro" id="IPR021322">
    <property type="entry name" value="DUF2924"/>
</dbReference>
<gene>
    <name evidence="2" type="ORF">AMST5_00074</name>
</gene>
<dbReference type="Pfam" id="PF11149">
    <property type="entry name" value="DUF2924"/>
    <property type="match status" value="1"/>
</dbReference>
<proteinExistence type="predicted"/>
<name>A0AA48LWR6_9ZZZZ</name>
<reference evidence="2" key="1">
    <citation type="submission" date="2023-07" db="EMBL/GenBank/DDBJ databases">
        <authorList>
            <person name="Pelsma A.J. K."/>
        </authorList>
    </citation>
    <scope>NUCLEOTIDE SEQUENCE</scope>
</reference>
<evidence type="ECO:0008006" key="3">
    <source>
        <dbReference type="Google" id="ProtNLM"/>
    </source>
</evidence>
<dbReference type="EMBL" id="OY288114">
    <property type="protein sequence ID" value="CAJ0849087.1"/>
    <property type="molecule type" value="Genomic_DNA"/>
</dbReference>